<comment type="caution">
    <text evidence="13">The sequence shown here is derived from an EMBL/GenBank/DDBJ whole genome shotgun (WGS) entry which is preliminary data.</text>
</comment>
<dbReference type="EMBL" id="JAZAVJ010000087">
    <property type="protein sequence ID" value="KAK7415208.1"/>
    <property type="molecule type" value="Genomic_DNA"/>
</dbReference>
<dbReference type="InterPro" id="IPR036396">
    <property type="entry name" value="Cyt_P450_sf"/>
</dbReference>
<dbReference type="InterPro" id="IPR002974">
    <property type="entry name" value="Cyt_P450_E_CYP52_ascomycetes"/>
</dbReference>
<evidence type="ECO:0000256" key="2">
    <source>
        <dbReference type="ARBA" id="ARBA00004167"/>
    </source>
</evidence>
<evidence type="ECO:0000256" key="7">
    <source>
        <dbReference type="ARBA" id="ARBA00022989"/>
    </source>
</evidence>
<dbReference type="InterPro" id="IPR047146">
    <property type="entry name" value="Cyt_P450_E_CYP52_fungi"/>
</dbReference>
<proteinExistence type="inferred from homology"/>
<evidence type="ECO:0000313" key="13">
    <source>
        <dbReference type="EMBL" id="KAK7415208.1"/>
    </source>
</evidence>
<evidence type="ECO:0000256" key="5">
    <source>
        <dbReference type="ARBA" id="ARBA00022692"/>
    </source>
</evidence>
<organism evidence="13 14">
    <name type="scientific">Neonectria punicea</name>
    <dbReference type="NCBI Taxonomy" id="979145"/>
    <lineage>
        <taxon>Eukaryota</taxon>
        <taxon>Fungi</taxon>
        <taxon>Dikarya</taxon>
        <taxon>Ascomycota</taxon>
        <taxon>Pezizomycotina</taxon>
        <taxon>Sordariomycetes</taxon>
        <taxon>Hypocreomycetidae</taxon>
        <taxon>Hypocreales</taxon>
        <taxon>Nectriaceae</taxon>
        <taxon>Neonectria</taxon>
    </lineage>
</organism>
<dbReference type="PANTHER" id="PTHR24287:SF17">
    <property type="entry name" value="P450, PUTATIVE (EUROFUNG)-RELATED"/>
    <property type="match status" value="1"/>
</dbReference>
<dbReference type="PRINTS" id="PR01239">
    <property type="entry name" value="EP450IICYP52"/>
</dbReference>
<dbReference type="Pfam" id="PF00067">
    <property type="entry name" value="p450"/>
    <property type="match status" value="1"/>
</dbReference>
<keyword evidence="14" id="KW-1185">Reference proteome</keyword>
<gene>
    <name evidence="13" type="ORF">QQX98_006055</name>
</gene>
<keyword evidence="10 12" id="KW-0503">Monooxygenase</keyword>
<evidence type="ECO:0000256" key="4">
    <source>
        <dbReference type="ARBA" id="ARBA00022617"/>
    </source>
</evidence>
<accession>A0ABR1H268</accession>
<dbReference type="Gene3D" id="1.10.630.10">
    <property type="entry name" value="Cytochrome P450"/>
    <property type="match status" value="1"/>
</dbReference>
<evidence type="ECO:0000256" key="6">
    <source>
        <dbReference type="ARBA" id="ARBA00022723"/>
    </source>
</evidence>
<dbReference type="InterPro" id="IPR002402">
    <property type="entry name" value="Cyt_P450_E_grp-II"/>
</dbReference>
<sequence length="528" mass="59921">MSDAVKDFTYLLFAIAAGAYSALTLREHLLSRLSSVDHASPTLPLWTVPLAACLALYFRSKHSWLHKMRIHNTKPAAVYPHRDPVLGIDWIVDMGRVVRAHTILQVWDALFRTVGTTFWAQNVGAWIVMTNEPDNVKTLLSGQFETWQIRGVRQKVLALATGPKGIFSVNGPEWHEARAMIRPSFVRNQIADLECTDRHVEMFLERVPRDGTRVDLQELFYLFTMDVATDFMFGHSTDMLANPTPEALEFAESFDYALLSAASRARLGWIAFLAPDRRLTQSVATCKRFIYRYVDEALREDRAKERPYVFMKEMVDSGASRAYVRDQLLAMILGGRDTSASTLSSLFWTLARRPDVLGKMKAEVAVLEDRRPTWEELKELKYLSMVLKEALRLWAPVSTNMRTATTDTVLPRGGGPDGQSPLFVPKGTGCRWSLYSLHRRKDIFGDDAEEFRPERWEKLRTTWGYLPFSGGPRVCIGQQFALTQMSYLVTRLLQTFAGVEAADDGPMVQEVSTTMKIIGGCWVKMKMV</sequence>
<evidence type="ECO:0000256" key="12">
    <source>
        <dbReference type="RuleBase" id="RU000461"/>
    </source>
</evidence>
<dbReference type="InterPro" id="IPR017972">
    <property type="entry name" value="Cyt_P450_CS"/>
</dbReference>
<evidence type="ECO:0008006" key="15">
    <source>
        <dbReference type="Google" id="ProtNLM"/>
    </source>
</evidence>
<dbReference type="PANTHER" id="PTHR24287">
    <property type="entry name" value="P450, PUTATIVE (EUROFUNG)-RELATED"/>
    <property type="match status" value="1"/>
</dbReference>
<protein>
    <recommendedName>
        <fullName evidence="15">Cytochrome P450</fullName>
    </recommendedName>
</protein>
<dbReference type="PROSITE" id="PS00086">
    <property type="entry name" value="CYTOCHROME_P450"/>
    <property type="match status" value="1"/>
</dbReference>
<comment type="similarity">
    <text evidence="3 12">Belongs to the cytochrome P450 family.</text>
</comment>
<keyword evidence="7" id="KW-1133">Transmembrane helix</keyword>
<dbReference type="CDD" id="cd11063">
    <property type="entry name" value="CYP52"/>
    <property type="match status" value="1"/>
</dbReference>
<name>A0ABR1H268_9HYPO</name>
<dbReference type="SUPFAM" id="SSF48264">
    <property type="entry name" value="Cytochrome P450"/>
    <property type="match status" value="1"/>
</dbReference>
<evidence type="ECO:0000256" key="3">
    <source>
        <dbReference type="ARBA" id="ARBA00010617"/>
    </source>
</evidence>
<evidence type="ECO:0000256" key="1">
    <source>
        <dbReference type="ARBA" id="ARBA00001971"/>
    </source>
</evidence>
<evidence type="ECO:0000313" key="14">
    <source>
        <dbReference type="Proteomes" id="UP001498476"/>
    </source>
</evidence>
<dbReference type="InterPro" id="IPR001128">
    <property type="entry name" value="Cyt_P450"/>
</dbReference>
<dbReference type="PRINTS" id="PR00464">
    <property type="entry name" value="EP450II"/>
</dbReference>
<keyword evidence="11" id="KW-0472">Membrane</keyword>
<evidence type="ECO:0000256" key="10">
    <source>
        <dbReference type="ARBA" id="ARBA00023033"/>
    </source>
</evidence>
<dbReference type="Proteomes" id="UP001498476">
    <property type="component" value="Unassembled WGS sequence"/>
</dbReference>
<keyword evidence="5" id="KW-0812">Transmembrane</keyword>
<comment type="cofactor">
    <cofactor evidence="1">
        <name>heme</name>
        <dbReference type="ChEBI" id="CHEBI:30413"/>
    </cofactor>
</comment>
<evidence type="ECO:0000256" key="9">
    <source>
        <dbReference type="ARBA" id="ARBA00023004"/>
    </source>
</evidence>
<comment type="subcellular location">
    <subcellularLocation>
        <location evidence="2">Membrane</location>
        <topology evidence="2">Single-pass membrane protein</topology>
    </subcellularLocation>
</comment>
<keyword evidence="9 12" id="KW-0408">Iron</keyword>
<evidence type="ECO:0000256" key="8">
    <source>
        <dbReference type="ARBA" id="ARBA00023002"/>
    </source>
</evidence>
<keyword evidence="4 12" id="KW-0349">Heme</keyword>
<reference evidence="13 14" key="1">
    <citation type="journal article" date="2025" name="Microbiol. Resour. Announc.">
        <title>Draft genome sequences for Neonectria magnoliae and Neonectria punicea, canker pathogens of Liriodendron tulipifera and Acer saccharum in West Virginia.</title>
        <authorList>
            <person name="Petronek H.M."/>
            <person name="Kasson M.T."/>
            <person name="Metheny A.M."/>
            <person name="Stauder C.M."/>
            <person name="Lovett B."/>
            <person name="Lynch S.C."/>
            <person name="Garnas J.R."/>
            <person name="Kasson L.R."/>
            <person name="Stajich J.E."/>
        </authorList>
    </citation>
    <scope>NUCLEOTIDE SEQUENCE [LARGE SCALE GENOMIC DNA]</scope>
    <source>
        <strain evidence="13 14">NRRL 64653</strain>
    </source>
</reference>
<dbReference type="PRINTS" id="PR00385">
    <property type="entry name" value="P450"/>
</dbReference>
<keyword evidence="8 12" id="KW-0560">Oxidoreductase</keyword>
<keyword evidence="6 12" id="KW-0479">Metal-binding</keyword>
<evidence type="ECO:0000256" key="11">
    <source>
        <dbReference type="ARBA" id="ARBA00023136"/>
    </source>
</evidence>